<accession>A0A1F7J075</accession>
<organism evidence="10 11">
    <name type="scientific">Candidatus Roizmanbacteria bacterium RIFCSPLOWO2_01_FULL_38_12</name>
    <dbReference type="NCBI Taxonomy" id="1802061"/>
    <lineage>
        <taxon>Bacteria</taxon>
        <taxon>Candidatus Roizmaniibacteriota</taxon>
    </lineage>
</organism>
<feature type="transmembrane region" description="Helical" evidence="8">
    <location>
        <begin position="167"/>
        <end position="197"/>
    </location>
</feature>
<evidence type="ECO:0000256" key="1">
    <source>
        <dbReference type="ARBA" id="ARBA00004651"/>
    </source>
</evidence>
<protein>
    <recommendedName>
        <fullName evidence="9">Glycosyltransferase RgtA/B/C/D-like domain-containing protein</fullName>
    </recommendedName>
</protein>
<dbReference type="GO" id="GO:0005886">
    <property type="term" value="C:plasma membrane"/>
    <property type="evidence" value="ECO:0007669"/>
    <property type="project" value="UniProtKB-SubCell"/>
</dbReference>
<name>A0A1F7J075_9BACT</name>
<evidence type="ECO:0000256" key="6">
    <source>
        <dbReference type="ARBA" id="ARBA00022989"/>
    </source>
</evidence>
<comment type="caution">
    <text evidence="10">The sequence shown here is derived from an EMBL/GenBank/DDBJ whole genome shotgun (WGS) entry which is preliminary data.</text>
</comment>
<dbReference type="GO" id="GO:0009103">
    <property type="term" value="P:lipopolysaccharide biosynthetic process"/>
    <property type="evidence" value="ECO:0007669"/>
    <property type="project" value="UniProtKB-ARBA"/>
</dbReference>
<keyword evidence="7 8" id="KW-0472">Membrane</keyword>
<keyword evidence="3" id="KW-0328">Glycosyltransferase</keyword>
<keyword evidence="2" id="KW-1003">Cell membrane</keyword>
<keyword evidence="6 8" id="KW-1133">Transmembrane helix</keyword>
<evidence type="ECO:0000313" key="10">
    <source>
        <dbReference type="EMBL" id="OGK49007.1"/>
    </source>
</evidence>
<evidence type="ECO:0000313" key="11">
    <source>
        <dbReference type="Proteomes" id="UP000177141"/>
    </source>
</evidence>
<evidence type="ECO:0000256" key="3">
    <source>
        <dbReference type="ARBA" id="ARBA00022676"/>
    </source>
</evidence>
<feature type="transmembrane region" description="Helical" evidence="8">
    <location>
        <begin position="342"/>
        <end position="363"/>
    </location>
</feature>
<reference evidence="10 11" key="1">
    <citation type="journal article" date="2016" name="Nat. Commun.">
        <title>Thousands of microbial genomes shed light on interconnected biogeochemical processes in an aquifer system.</title>
        <authorList>
            <person name="Anantharaman K."/>
            <person name="Brown C.T."/>
            <person name="Hug L.A."/>
            <person name="Sharon I."/>
            <person name="Castelle C.J."/>
            <person name="Probst A.J."/>
            <person name="Thomas B.C."/>
            <person name="Singh A."/>
            <person name="Wilkins M.J."/>
            <person name="Karaoz U."/>
            <person name="Brodie E.L."/>
            <person name="Williams K.H."/>
            <person name="Hubbard S.S."/>
            <person name="Banfield J.F."/>
        </authorList>
    </citation>
    <scope>NUCLEOTIDE SEQUENCE [LARGE SCALE GENOMIC DNA]</scope>
</reference>
<feature type="transmembrane region" description="Helical" evidence="8">
    <location>
        <begin position="294"/>
        <end position="311"/>
    </location>
</feature>
<feature type="domain" description="Glycosyltransferase RgtA/B/C/D-like" evidence="9">
    <location>
        <begin position="65"/>
        <end position="225"/>
    </location>
</feature>
<evidence type="ECO:0000256" key="5">
    <source>
        <dbReference type="ARBA" id="ARBA00022692"/>
    </source>
</evidence>
<dbReference type="PANTHER" id="PTHR33908">
    <property type="entry name" value="MANNOSYLTRANSFERASE YKCB-RELATED"/>
    <property type="match status" value="1"/>
</dbReference>
<proteinExistence type="predicted"/>
<dbReference type="AlphaFoldDB" id="A0A1F7J075"/>
<keyword evidence="5 8" id="KW-0812">Transmembrane</keyword>
<evidence type="ECO:0000256" key="4">
    <source>
        <dbReference type="ARBA" id="ARBA00022679"/>
    </source>
</evidence>
<dbReference type="Proteomes" id="UP000177141">
    <property type="component" value="Unassembled WGS sequence"/>
</dbReference>
<comment type="subcellular location">
    <subcellularLocation>
        <location evidence="1">Cell membrane</location>
        <topology evidence="1">Multi-pass membrane protein</topology>
    </subcellularLocation>
</comment>
<feature type="transmembrane region" description="Helical" evidence="8">
    <location>
        <begin position="140"/>
        <end position="160"/>
    </location>
</feature>
<gene>
    <name evidence="10" type="ORF">A3A93_00660</name>
</gene>
<dbReference type="EMBL" id="MGAL01000007">
    <property type="protein sequence ID" value="OGK49007.1"/>
    <property type="molecule type" value="Genomic_DNA"/>
</dbReference>
<evidence type="ECO:0000256" key="8">
    <source>
        <dbReference type="SAM" id="Phobius"/>
    </source>
</evidence>
<dbReference type="Pfam" id="PF13231">
    <property type="entry name" value="PMT_2"/>
    <property type="match status" value="1"/>
</dbReference>
<feature type="transmembrane region" description="Helical" evidence="8">
    <location>
        <begin position="256"/>
        <end position="274"/>
    </location>
</feature>
<sequence length="423" mass="49634">MTLPKNIRTDIIPILTLIIVAIGVIFYQFVEIPKNLHFDEVEFAKLALSLRDQSYIPYSPMATGHATLYFYILLFSQSLFGINTFALRFPSALCGVVNVVLIYILMRQIFEKDKYQTFISFAAALIFISMRWYFNFARFSFEVTFLLMLELSSLIFIILYKKNKKNSALVLSGIFAGLAYNSYTAGRLFVALPLFLLLFEMFKEKKFALKWKNWRPLFIFLIPFLILIMPITIYLSQNRDIRIYQLFMVMNDKMELSEKIAFVWANIVKTFAMFNFKGDPNGVHNFPNKPTLNPILGILFVFGLGLSLWKFKKFTNSLFLSYFFISILPTLLVYPWENPHMLRTFTALPAIAYFIAVAMQFLIEKFEKKINKKWIFAALILVITASMIYELRTYFLYQRLVLEESFRKQNSLEFHLRQEGVKL</sequence>
<evidence type="ECO:0000256" key="2">
    <source>
        <dbReference type="ARBA" id="ARBA00022475"/>
    </source>
</evidence>
<dbReference type="InterPro" id="IPR050297">
    <property type="entry name" value="LipidA_mod_glycosyltrf_83"/>
</dbReference>
<dbReference type="PANTHER" id="PTHR33908:SF11">
    <property type="entry name" value="MEMBRANE PROTEIN"/>
    <property type="match status" value="1"/>
</dbReference>
<feature type="transmembrane region" description="Helical" evidence="8">
    <location>
        <begin position="375"/>
        <end position="397"/>
    </location>
</feature>
<feature type="transmembrane region" description="Helical" evidence="8">
    <location>
        <begin position="12"/>
        <end position="30"/>
    </location>
</feature>
<dbReference type="InterPro" id="IPR038731">
    <property type="entry name" value="RgtA/B/C-like"/>
</dbReference>
<dbReference type="STRING" id="1802061.A3A93_00660"/>
<keyword evidence="4" id="KW-0808">Transferase</keyword>
<evidence type="ECO:0000259" key="9">
    <source>
        <dbReference type="Pfam" id="PF13231"/>
    </source>
</evidence>
<feature type="transmembrane region" description="Helical" evidence="8">
    <location>
        <begin position="318"/>
        <end position="336"/>
    </location>
</feature>
<feature type="transmembrane region" description="Helical" evidence="8">
    <location>
        <begin position="117"/>
        <end position="134"/>
    </location>
</feature>
<dbReference type="GO" id="GO:0016763">
    <property type="term" value="F:pentosyltransferase activity"/>
    <property type="evidence" value="ECO:0007669"/>
    <property type="project" value="TreeGrafter"/>
</dbReference>
<feature type="transmembrane region" description="Helical" evidence="8">
    <location>
        <begin position="217"/>
        <end position="235"/>
    </location>
</feature>
<feature type="transmembrane region" description="Helical" evidence="8">
    <location>
        <begin position="85"/>
        <end position="105"/>
    </location>
</feature>
<evidence type="ECO:0000256" key="7">
    <source>
        <dbReference type="ARBA" id="ARBA00023136"/>
    </source>
</evidence>